<dbReference type="Proteomes" id="UP000520814">
    <property type="component" value="Unassembled WGS sequence"/>
</dbReference>
<name>A0A7W9SQC1_ARMRO</name>
<evidence type="ECO:0000313" key="2">
    <source>
        <dbReference type="Proteomes" id="UP000520814"/>
    </source>
</evidence>
<protein>
    <recommendedName>
        <fullName evidence="3">DUF1152 domain-containing protein</fullName>
    </recommendedName>
</protein>
<dbReference type="RefSeq" id="WP_184194310.1">
    <property type="nucleotide sequence ID" value="NZ_JACHGW010000002.1"/>
</dbReference>
<evidence type="ECO:0008006" key="3">
    <source>
        <dbReference type="Google" id="ProtNLM"/>
    </source>
</evidence>
<gene>
    <name evidence="1" type="ORF">HNQ39_001859</name>
</gene>
<proteinExistence type="predicted"/>
<dbReference type="InterPro" id="IPR010581">
    <property type="entry name" value="DUF1152"/>
</dbReference>
<dbReference type="Pfam" id="PF06626">
    <property type="entry name" value="DUF1152"/>
    <property type="match status" value="1"/>
</dbReference>
<reference evidence="1 2" key="1">
    <citation type="submission" date="2020-08" db="EMBL/GenBank/DDBJ databases">
        <title>Genomic Encyclopedia of Type Strains, Phase IV (KMG-IV): sequencing the most valuable type-strain genomes for metagenomic binning, comparative biology and taxonomic classification.</title>
        <authorList>
            <person name="Goeker M."/>
        </authorList>
    </citation>
    <scope>NUCLEOTIDE SEQUENCE [LARGE SCALE GENOMIC DNA]</scope>
    <source>
        <strain evidence="1 2">DSM 23562</strain>
    </source>
</reference>
<organism evidence="1 2">
    <name type="scientific">Armatimonas rosea</name>
    <dbReference type="NCBI Taxonomy" id="685828"/>
    <lineage>
        <taxon>Bacteria</taxon>
        <taxon>Bacillati</taxon>
        <taxon>Armatimonadota</taxon>
        <taxon>Armatimonadia</taxon>
        <taxon>Armatimonadales</taxon>
        <taxon>Armatimonadaceae</taxon>
        <taxon>Armatimonas</taxon>
    </lineage>
</organism>
<evidence type="ECO:0000313" key="1">
    <source>
        <dbReference type="EMBL" id="MBB6050068.1"/>
    </source>
</evidence>
<accession>A0A7W9SQC1</accession>
<keyword evidence="2" id="KW-1185">Reference proteome</keyword>
<comment type="caution">
    <text evidence="1">The sequence shown here is derived from an EMBL/GenBank/DDBJ whole genome shotgun (WGS) entry which is preliminary data.</text>
</comment>
<dbReference type="AlphaFoldDB" id="A0A7W9SQC1"/>
<sequence length="320" mass="36123">MDFLKLPILERLQSAQTILLAGAGGGYDIFAGLPLYFALKAQGKTVHLANLSFSSIYASNGKRIGEVNEHVVRVTHETQPELSYFPELYLAQWFWEKRREKVPIYCFDRTGPRPLTAMYQHLVRHLGGVDALVLVDGGTDSLMRGDEPKLGTPEEDLASLLAADALQGVGSKSLVCLGFGIDVFHGVCHHYFLEAVAELTEKNAYLGCWSLLPHLPEVKAFSAAYDYTRKHMQSSIVNSSILAAIEGKFGNWHETTRTEGSELYINPLMGLYWAFDLPAVVERHLFIRELAEHDEWIDLARAIFQRHLNLEKREWKHLPM</sequence>
<dbReference type="EMBL" id="JACHGW010000002">
    <property type="protein sequence ID" value="MBB6050068.1"/>
    <property type="molecule type" value="Genomic_DNA"/>
</dbReference>